<feature type="compositionally biased region" description="Polar residues" evidence="8">
    <location>
        <begin position="1249"/>
        <end position="1258"/>
    </location>
</feature>
<feature type="compositionally biased region" description="Basic and acidic residues" evidence="8">
    <location>
        <begin position="1262"/>
        <end position="1271"/>
    </location>
</feature>
<feature type="compositionally biased region" description="Basic and acidic residues" evidence="8">
    <location>
        <begin position="663"/>
        <end position="693"/>
    </location>
</feature>
<keyword evidence="6" id="KW-0694">RNA-binding</keyword>
<sequence>MSKSSVAATSKIPATQLPSKSAWSKGPPQTASPRSQSPAPSNSGPAHATHSRRPSTLGQGIPIKDGVSIPRNNVGATKTGSVVSFGSIDDTSAPISSSPAATPAIKSSSEGVKSFGSVPAAVSQINGKSSVSSTTKPPLSQTSSSTSISGASTSSSSTSAPTKPKVDVRKFFQSAPQSTSDSSSPSIRPSNLPPQQPSTSNAPMGAPSYNTFVPAGMRVPPNPVATGVPSTPRSPNYPRQQISNGNGPRPPNGTNAPPGPPMQPPMGSPRLAPHPHSGQQPNVQPPQMQAPVQMGWGPYYYNMAPGLPPEQGGYIYPMSWAYNMPPQQMPPPHPQQHPHPPLSHHPSSQGPPHPSMPMSPRNPPIPLQGGPPGTPTSSHASAAPHSPHPAPLSHLSSNSISTVSSPPPTPSSATMPGSARLNNNANPFVPRPTSKIVIKSADGSEVNLENFKKGSSHQSSPSIVTSLPTPSPSGLNSPNRRAIPIVAPDSKKKREEKEREEMQAKAETLEKERKAKEEIEKKAKEEERLRKEKQEAERKEKEEAKRKTKEEAERKAKEEADRLAKEEAERIAKQEAERKAKEEEEERQRLKAEEEEKARIAEEERLRQEILEAEKQRQEEEEKKKEEEQARLLKEEEDAAAKAKAELESEAKAEEEEEGEVIENDKPHTDGPEAKASEIKPDEKKALRIDTARPSEPLPKRRPGPLDLSTVAGKTNIPPPLPSALATARIIEDLGRISYPEGVQSPKVELNVNAKDGKFRYDRDFLLQFMSVCKEKPDNLPALDAIGLEPPSQPPFPIIRTQSGRGTRPGNITRSTSVGLGAGFKGAPPPFGGMGNFGTAGSASKLSSEERFQLANPGRTVSMSGAGTPFRPQGIQRTTSSGGPGSQLHTGRTRSKRGDKRPDANKAPPGAHHQQYGHAGTTYGPGGIPLEPVAPLQLSENRWDRKAIANVDQDSPEIVDRKVKSLLNKLTMEKFDSISDQIIAWANKSEKEKDGRTLIQVIRLVFEKATDEATWSEMYARLCRKMMEQISAKVQDDGIRNAEGKPIAGGNLFRKYLLNRCQEDFERGWFNKEATAAAAATKAIEEQALKAANTTKEEEEVALYSDEYYAAQKAKRQGLGLIKFIGELFKLQMLTERIMHECVKKLLGNVENPEEEEIESLCKLLITVGQMLDTPKARAHMNVYFDRMKELTKSTNVNSRMQFMLQDVIELRERKWQQRNAVTAPTTIAKIHEAAAKEKAAAEKDAYSRQMNTSMSRTGSRRGGDRNDHQAGADGWTVTGNAPRPPAKVGDLSKFGQITKGAPMTFGPSSVFAGKKESKRESLSRTNSNANMFQMLQNVEAAEVATKTSRPPSRKPSVDLGSGGAPEPAPQRKRLNLLPRTKPVDQDSAPQQESDSEEEEEITDEPEQEMSEDEAKKKISEDTKEFFGVRSLDEAEVYFEKLPSMYHHSLVDKLVTLAIESKEADARLVGDFFERAASKKLCSSSAFEEGFLGIAEFLDDIAIDAPKATDLLAIMIKGADLGEEQRTNIASKSAENGDKLLKLSS</sequence>
<dbReference type="GO" id="GO:0016281">
    <property type="term" value="C:eukaryotic translation initiation factor 4F complex"/>
    <property type="evidence" value="ECO:0007669"/>
    <property type="project" value="TreeGrafter"/>
</dbReference>
<feature type="compositionally biased region" description="Pro residues" evidence="8">
    <location>
        <begin position="327"/>
        <end position="366"/>
    </location>
</feature>
<feature type="region of interest" description="Disordered" evidence="8">
    <location>
        <begin position="1241"/>
        <end position="1327"/>
    </location>
</feature>
<evidence type="ECO:0000313" key="10">
    <source>
        <dbReference type="EMBL" id="KAJ4487285.1"/>
    </source>
</evidence>
<dbReference type="GO" id="GO:0003743">
    <property type="term" value="F:translation initiation factor activity"/>
    <property type="evidence" value="ECO:0007669"/>
    <property type="project" value="UniProtKB-KW"/>
</dbReference>
<evidence type="ECO:0000313" key="11">
    <source>
        <dbReference type="Proteomes" id="UP001150238"/>
    </source>
</evidence>
<gene>
    <name evidence="10" type="ORF">C8J55DRAFT_558357</name>
</gene>
<dbReference type="Gene3D" id="1.25.40.180">
    <property type="match status" value="2"/>
</dbReference>
<evidence type="ECO:0000259" key="9">
    <source>
        <dbReference type="PROSITE" id="PS51366"/>
    </source>
</evidence>
<dbReference type="SMART" id="SM00544">
    <property type="entry name" value="MA3"/>
    <property type="match status" value="1"/>
</dbReference>
<name>A0A9W9ARI1_9AGAR</name>
<feature type="compositionally biased region" description="Acidic residues" evidence="8">
    <location>
        <begin position="653"/>
        <end position="662"/>
    </location>
</feature>
<dbReference type="Proteomes" id="UP001150238">
    <property type="component" value="Unassembled WGS sequence"/>
</dbReference>
<evidence type="ECO:0000256" key="3">
    <source>
        <dbReference type="ARBA" id="ARBA00022490"/>
    </source>
</evidence>
<evidence type="ECO:0000256" key="4">
    <source>
        <dbReference type="ARBA" id="ARBA00022540"/>
    </source>
</evidence>
<accession>A0A9W9ARI1</accession>
<dbReference type="Pfam" id="PF12152">
    <property type="entry name" value="eIF_4G1"/>
    <property type="match status" value="1"/>
</dbReference>
<dbReference type="FunFam" id="1.25.40.180:FF:000020">
    <property type="entry name" value="Eukaryotic translation initiation factor subunit"/>
    <property type="match status" value="1"/>
</dbReference>
<feature type="region of interest" description="Disordered" evidence="8">
    <location>
        <begin position="800"/>
        <end position="822"/>
    </location>
</feature>
<dbReference type="SMART" id="SM00543">
    <property type="entry name" value="MIF4G"/>
    <property type="match status" value="1"/>
</dbReference>
<dbReference type="InterPro" id="IPR022745">
    <property type="entry name" value="eIF4G1_eIF4E-bd"/>
</dbReference>
<feature type="compositionally biased region" description="Low complexity" evidence="8">
    <location>
        <begin position="132"/>
        <end position="163"/>
    </location>
</feature>
<feature type="compositionally biased region" description="Low complexity" evidence="8">
    <location>
        <begin position="279"/>
        <end position="294"/>
    </location>
</feature>
<feature type="compositionally biased region" description="Low complexity" evidence="8">
    <location>
        <begin position="375"/>
        <end position="404"/>
    </location>
</feature>
<dbReference type="EMBL" id="JANVFS010000009">
    <property type="protein sequence ID" value="KAJ4487285.1"/>
    <property type="molecule type" value="Genomic_DNA"/>
</dbReference>
<dbReference type="PANTHER" id="PTHR23253">
    <property type="entry name" value="EUKARYOTIC TRANSLATION INITIATION FACTOR 4 GAMMA"/>
    <property type="match status" value="1"/>
</dbReference>
<dbReference type="GO" id="GO:0010494">
    <property type="term" value="C:cytoplasmic stress granule"/>
    <property type="evidence" value="ECO:0007669"/>
    <property type="project" value="UniProtKB-ARBA"/>
</dbReference>
<dbReference type="SUPFAM" id="SSF48371">
    <property type="entry name" value="ARM repeat"/>
    <property type="match status" value="2"/>
</dbReference>
<feature type="compositionally biased region" description="Basic and acidic residues" evidence="8">
    <location>
        <begin position="489"/>
        <end position="652"/>
    </location>
</feature>
<feature type="compositionally biased region" description="Low complexity" evidence="8">
    <location>
        <begin position="244"/>
        <end position="256"/>
    </location>
</feature>
<comment type="caution">
    <text evidence="10">The sequence shown here is derived from an EMBL/GenBank/DDBJ whole genome shotgun (WGS) entry which is preliminary data.</text>
</comment>
<feature type="region of interest" description="Disordered" evidence="8">
    <location>
        <begin position="1"/>
        <end position="436"/>
    </location>
</feature>
<dbReference type="PANTHER" id="PTHR23253:SF9">
    <property type="entry name" value="EUKARYOTIC TRANSLATION INITIATION FACTOR 4 GAMMA 2"/>
    <property type="match status" value="1"/>
</dbReference>
<dbReference type="InterPro" id="IPR003891">
    <property type="entry name" value="Initiation_fac_eIF4g_MI"/>
</dbReference>
<feature type="compositionally biased region" description="Low complexity" evidence="8">
    <location>
        <begin position="87"/>
        <end position="109"/>
    </location>
</feature>
<evidence type="ECO:0000256" key="5">
    <source>
        <dbReference type="ARBA" id="ARBA00022553"/>
    </source>
</evidence>
<keyword evidence="7" id="KW-0648">Protein biosynthesis</keyword>
<dbReference type="PROSITE" id="PS51366">
    <property type="entry name" value="MI"/>
    <property type="match status" value="1"/>
</dbReference>
<feature type="compositionally biased region" description="Low complexity" evidence="8">
    <location>
        <begin position="174"/>
        <end position="190"/>
    </location>
</feature>
<feature type="compositionally biased region" description="Polar residues" evidence="8">
    <location>
        <begin position="1"/>
        <end position="44"/>
    </location>
</feature>
<feature type="compositionally biased region" description="Polar residues" evidence="8">
    <location>
        <begin position="228"/>
        <end position="243"/>
    </location>
</feature>
<evidence type="ECO:0000256" key="6">
    <source>
        <dbReference type="ARBA" id="ARBA00022884"/>
    </source>
</evidence>
<dbReference type="InterPro" id="IPR003890">
    <property type="entry name" value="MIF4G-like_typ-3"/>
</dbReference>
<feature type="compositionally biased region" description="Basic and acidic residues" evidence="8">
    <location>
        <begin position="1314"/>
        <end position="1323"/>
    </location>
</feature>
<comment type="similarity">
    <text evidence="2">Belongs to the eukaryotic initiation factor 4G family.</text>
</comment>
<evidence type="ECO:0000256" key="2">
    <source>
        <dbReference type="ARBA" id="ARBA00005775"/>
    </source>
</evidence>
<feature type="domain" description="MI" evidence="9">
    <location>
        <begin position="1414"/>
        <end position="1535"/>
    </location>
</feature>
<dbReference type="Pfam" id="PF02847">
    <property type="entry name" value="MA3"/>
    <property type="match status" value="1"/>
</dbReference>
<comment type="subcellular location">
    <subcellularLocation>
        <location evidence="1">Cytoplasm</location>
    </subcellularLocation>
</comment>
<feature type="region of interest" description="Disordered" evidence="8">
    <location>
        <begin position="835"/>
        <end position="933"/>
    </location>
</feature>
<feature type="compositionally biased region" description="Polar residues" evidence="8">
    <location>
        <begin position="456"/>
        <end position="479"/>
    </location>
</feature>
<evidence type="ECO:0000256" key="8">
    <source>
        <dbReference type="SAM" id="MobiDB-lite"/>
    </source>
</evidence>
<proteinExistence type="inferred from homology"/>
<feature type="compositionally biased region" description="Polar residues" evidence="8">
    <location>
        <begin position="70"/>
        <end position="84"/>
    </location>
</feature>
<dbReference type="InterPro" id="IPR016024">
    <property type="entry name" value="ARM-type_fold"/>
</dbReference>
<reference evidence="10" key="1">
    <citation type="submission" date="2022-08" db="EMBL/GenBank/DDBJ databases">
        <authorList>
            <consortium name="DOE Joint Genome Institute"/>
            <person name="Min B."/>
            <person name="Riley R."/>
            <person name="Sierra-Patev S."/>
            <person name="Naranjo-Ortiz M."/>
            <person name="Looney B."/>
            <person name="Konkel Z."/>
            <person name="Slot J.C."/>
            <person name="Sakamoto Y."/>
            <person name="Steenwyk J.L."/>
            <person name="Rokas A."/>
            <person name="Carro J."/>
            <person name="Camarero S."/>
            <person name="Ferreira P."/>
            <person name="Molpeceres G."/>
            <person name="Ruiz-Duenas F.J."/>
            <person name="Serrano A."/>
            <person name="Henrissat B."/>
            <person name="Drula E."/>
            <person name="Hughes K.W."/>
            <person name="Mata J.L."/>
            <person name="Ishikawa N.K."/>
            <person name="Vargas-Isla R."/>
            <person name="Ushijima S."/>
            <person name="Smith C.A."/>
            <person name="Ahrendt S."/>
            <person name="Andreopoulos W."/>
            <person name="He G."/>
            <person name="Labutti K."/>
            <person name="Lipzen A."/>
            <person name="Ng V."/>
            <person name="Sandor L."/>
            <person name="Barry K."/>
            <person name="Martinez A.T."/>
            <person name="Xiao Y."/>
            <person name="Gibbons J.G."/>
            <person name="Terashima K."/>
            <person name="Hibbett D.S."/>
            <person name="Grigoriev I.V."/>
        </authorList>
    </citation>
    <scope>NUCLEOTIDE SEQUENCE</scope>
    <source>
        <strain evidence="10">Sp2 HRB7682 ss15</strain>
    </source>
</reference>
<dbReference type="Gene3D" id="1.20.970.30">
    <property type="entry name" value="eIF4G, eIF4E-binding domain"/>
    <property type="match status" value="1"/>
</dbReference>
<evidence type="ECO:0000256" key="7">
    <source>
        <dbReference type="ARBA" id="ARBA00022917"/>
    </source>
</evidence>
<keyword evidence="3" id="KW-0963">Cytoplasm</keyword>
<dbReference type="GO" id="GO:0003729">
    <property type="term" value="F:mRNA binding"/>
    <property type="evidence" value="ECO:0007669"/>
    <property type="project" value="TreeGrafter"/>
</dbReference>
<dbReference type="InterPro" id="IPR036211">
    <property type="entry name" value="eIF4G_eIF4E-bd_sf"/>
</dbReference>
<keyword evidence="4" id="KW-0396">Initiation factor</keyword>
<feature type="region of interest" description="Disordered" evidence="8">
    <location>
        <begin position="448"/>
        <end position="720"/>
    </location>
</feature>
<organism evidence="10 11">
    <name type="scientific">Lentinula lateritia</name>
    <dbReference type="NCBI Taxonomy" id="40482"/>
    <lineage>
        <taxon>Eukaryota</taxon>
        <taxon>Fungi</taxon>
        <taxon>Dikarya</taxon>
        <taxon>Basidiomycota</taxon>
        <taxon>Agaricomycotina</taxon>
        <taxon>Agaricomycetes</taxon>
        <taxon>Agaricomycetidae</taxon>
        <taxon>Agaricales</taxon>
        <taxon>Marasmiineae</taxon>
        <taxon>Omphalotaceae</taxon>
        <taxon>Lentinula</taxon>
    </lineage>
</organism>
<feature type="compositionally biased region" description="Acidic residues" evidence="8">
    <location>
        <begin position="1394"/>
        <end position="1412"/>
    </location>
</feature>
<feature type="compositionally biased region" description="Polar residues" evidence="8">
    <location>
        <begin position="800"/>
        <end position="818"/>
    </location>
</feature>
<evidence type="ECO:0000256" key="1">
    <source>
        <dbReference type="ARBA" id="ARBA00004496"/>
    </source>
</evidence>
<dbReference type="Pfam" id="PF02854">
    <property type="entry name" value="MIF4G"/>
    <property type="match status" value="1"/>
</dbReference>
<protein>
    <recommendedName>
        <fullName evidence="9">MI domain-containing protein</fullName>
    </recommendedName>
</protein>
<feature type="compositionally biased region" description="Pro residues" evidence="8">
    <location>
        <begin position="257"/>
        <end position="267"/>
    </location>
</feature>
<feature type="region of interest" description="Disordered" evidence="8">
    <location>
        <begin position="1342"/>
        <end position="1419"/>
    </location>
</feature>
<keyword evidence="5" id="KW-0597">Phosphoprotein</keyword>
<reference evidence="10" key="2">
    <citation type="journal article" date="2023" name="Proc. Natl. Acad. Sci. U.S.A.">
        <title>A global phylogenomic analysis of the shiitake genus Lentinula.</title>
        <authorList>
            <person name="Sierra-Patev S."/>
            <person name="Min B."/>
            <person name="Naranjo-Ortiz M."/>
            <person name="Looney B."/>
            <person name="Konkel Z."/>
            <person name="Slot J.C."/>
            <person name="Sakamoto Y."/>
            <person name="Steenwyk J.L."/>
            <person name="Rokas A."/>
            <person name="Carro J."/>
            <person name="Camarero S."/>
            <person name="Ferreira P."/>
            <person name="Molpeceres G."/>
            <person name="Ruiz-Duenas F.J."/>
            <person name="Serrano A."/>
            <person name="Henrissat B."/>
            <person name="Drula E."/>
            <person name="Hughes K.W."/>
            <person name="Mata J.L."/>
            <person name="Ishikawa N.K."/>
            <person name="Vargas-Isla R."/>
            <person name="Ushijima S."/>
            <person name="Smith C.A."/>
            <person name="Donoghue J."/>
            <person name="Ahrendt S."/>
            <person name="Andreopoulos W."/>
            <person name="He G."/>
            <person name="LaButti K."/>
            <person name="Lipzen A."/>
            <person name="Ng V."/>
            <person name="Riley R."/>
            <person name="Sandor L."/>
            <person name="Barry K."/>
            <person name="Martinez A.T."/>
            <person name="Xiao Y."/>
            <person name="Gibbons J.G."/>
            <person name="Terashima K."/>
            <person name="Grigoriev I.V."/>
            <person name="Hibbett D."/>
        </authorList>
    </citation>
    <scope>NUCLEOTIDE SEQUENCE</scope>
    <source>
        <strain evidence="10">Sp2 HRB7682 ss15</strain>
    </source>
</reference>
<dbReference type="SUPFAM" id="SSF101489">
    <property type="entry name" value="Eukaryotic initiation factor 4f subunit eIF4g, eIF4e-binding domain"/>
    <property type="match status" value="1"/>
</dbReference>